<comment type="caution">
    <text evidence="1">The sequence shown here is derived from an EMBL/GenBank/DDBJ whole genome shotgun (WGS) entry which is preliminary data.</text>
</comment>
<gene>
    <name evidence="1" type="ORF">B0I10_11490</name>
</gene>
<dbReference type="EMBL" id="QLSV01000014">
    <property type="protein sequence ID" value="RAR46870.1"/>
    <property type="molecule type" value="Genomic_DNA"/>
</dbReference>
<keyword evidence="2" id="KW-1185">Reference proteome</keyword>
<protein>
    <recommendedName>
        <fullName evidence="3">Lipoprotein</fullName>
    </recommendedName>
</protein>
<evidence type="ECO:0008006" key="3">
    <source>
        <dbReference type="Google" id="ProtNLM"/>
    </source>
</evidence>
<evidence type="ECO:0000313" key="1">
    <source>
        <dbReference type="EMBL" id="RAR46870.1"/>
    </source>
</evidence>
<sequence length="146" mass="17001">MKKTVVFILTIVLISLVSCKTSQKQIEVDTLNHYTIITYDPNAKYPLFENAKPTTLTFQEILELEDIIQPKILKNLEQHKYYRQYVAAENSKGEKLVWINFFCESNYGPYYVTNILSAADGGNCFFQVKVNLTRKDCYFYRENGEA</sequence>
<reference evidence="1 2" key="1">
    <citation type="submission" date="2018-06" db="EMBL/GenBank/DDBJ databases">
        <title>Genomic Encyclopedia of Type Strains, Phase III (KMG-III): the genomes of soil and plant-associated and newly described type strains.</title>
        <authorList>
            <person name="Whitman W."/>
        </authorList>
    </citation>
    <scope>NUCLEOTIDE SEQUENCE [LARGE SCALE GENOMIC DNA]</scope>
    <source>
        <strain evidence="1 2">CGMCC 1.12504</strain>
    </source>
</reference>
<dbReference type="RefSeq" id="WP_112086982.1">
    <property type="nucleotide sequence ID" value="NZ_QLSV01000014.1"/>
</dbReference>
<dbReference type="AlphaFoldDB" id="A0A328WKX8"/>
<proteinExistence type="predicted"/>
<evidence type="ECO:0000313" key="2">
    <source>
        <dbReference type="Proteomes" id="UP000249518"/>
    </source>
</evidence>
<dbReference type="Proteomes" id="UP000249518">
    <property type="component" value="Unassembled WGS sequence"/>
</dbReference>
<name>A0A328WKX8_9FLAO</name>
<accession>A0A328WKX8</accession>
<dbReference type="OrthoDB" id="4301792at2"/>
<organism evidence="1 2">
    <name type="scientific">Flavobacterium lacus</name>
    <dbReference type="NCBI Taxonomy" id="1353778"/>
    <lineage>
        <taxon>Bacteria</taxon>
        <taxon>Pseudomonadati</taxon>
        <taxon>Bacteroidota</taxon>
        <taxon>Flavobacteriia</taxon>
        <taxon>Flavobacteriales</taxon>
        <taxon>Flavobacteriaceae</taxon>
        <taxon>Flavobacterium</taxon>
    </lineage>
</organism>
<dbReference type="PROSITE" id="PS51257">
    <property type="entry name" value="PROKAR_LIPOPROTEIN"/>
    <property type="match status" value="1"/>
</dbReference>